<evidence type="ECO:0000259" key="4">
    <source>
        <dbReference type="PROSITE" id="PS50930"/>
    </source>
</evidence>
<dbReference type="SMART" id="SM00448">
    <property type="entry name" value="REC"/>
    <property type="match status" value="1"/>
</dbReference>
<dbReference type="Gene3D" id="3.40.50.2300">
    <property type="match status" value="1"/>
</dbReference>
<name>A0A2N5XR17_9HYPH</name>
<gene>
    <name evidence="5" type="ORF">C0081_12480</name>
</gene>
<keyword evidence="1 5" id="KW-0238">DNA-binding</keyword>
<feature type="domain" description="Response regulatory" evidence="3">
    <location>
        <begin position="4"/>
        <end position="119"/>
    </location>
</feature>
<feature type="modified residue" description="4-aspartylphosphate" evidence="2">
    <location>
        <position position="55"/>
    </location>
</feature>
<protein>
    <submittedName>
        <fullName evidence="5">DNA-binding response regulator</fullName>
    </submittedName>
</protein>
<dbReference type="PROSITE" id="PS50110">
    <property type="entry name" value="RESPONSE_REGULATORY"/>
    <property type="match status" value="1"/>
</dbReference>
<dbReference type="InterPro" id="IPR039420">
    <property type="entry name" value="WalR-like"/>
</dbReference>
<dbReference type="GO" id="GO:0006355">
    <property type="term" value="P:regulation of DNA-templated transcription"/>
    <property type="evidence" value="ECO:0007669"/>
    <property type="project" value="TreeGrafter"/>
</dbReference>
<sequence>MQIRCLIVDDEAPARDELKFLLSSHALIDVIGEAGSAAQAIDLCQQSKPDLVFLDIQMPGQDGFDVIRTLADCLPSPPLFVFITAYDSYAVKAFEASAVDYILKPVSQSRLATTIDRAVKLLHERQMPLQQQIESLLSQVTDKRPTPKPSRVSVEKNGRIRLIDPAEIIYCAYEDNRIMAYRFDSVLPIYGIASMDRMEEHLANSGFFRAHRATLVNLNAIREFSPWFNGKYSLVMNDQTGSELTVSRSRVKEFKDQLGL</sequence>
<dbReference type="AlphaFoldDB" id="A0A2N5XR17"/>
<proteinExistence type="predicted"/>
<dbReference type="Gene3D" id="2.40.50.1020">
    <property type="entry name" value="LytTr DNA-binding domain"/>
    <property type="match status" value="1"/>
</dbReference>
<dbReference type="PROSITE" id="PS50930">
    <property type="entry name" value="HTH_LYTTR"/>
    <property type="match status" value="1"/>
</dbReference>
<dbReference type="SMART" id="SM00850">
    <property type="entry name" value="LytTR"/>
    <property type="match status" value="1"/>
</dbReference>
<evidence type="ECO:0000313" key="6">
    <source>
        <dbReference type="Proteomes" id="UP000234881"/>
    </source>
</evidence>
<feature type="domain" description="HTH LytTR-type" evidence="4">
    <location>
        <begin position="152"/>
        <end position="260"/>
    </location>
</feature>
<keyword evidence="2" id="KW-0597">Phosphoprotein</keyword>
<evidence type="ECO:0000256" key="2">
    <source>
        <dbReference type="PROSITE-ProRule" id="PRU00169"/>
    </source>
</evidence>
<dbReference type="Pfam" id="PF04397">
    <property type="entry name" value="LytTR"/>
    <property type="match status" value="1"/>
</dbReference>
<dbReference type="GO" id="GO:0000976">
    <property type="term" value="F:transcription cis-regulatory region binding"/>
    <property type="evidence" value="ECO:0007669"/>
    <property type="project" value="TreeGrafter"/>
</dbReference>
<comment type="caution">
    <text evidence="5">The sequence shown here is derived from an EMBL/GenBank/DDBJ whole genome shotgun (WGS) entry which is preliminary data.</text>
</comment>
<dbReference type="GO" id="GO:0000156">
    <property type="term" value="F:phosphorelay response regulator activity"/>
    <property type="evidence" value="ECO:0007669"/>
    <property type="project" value="TreeGrafter"/>
</dbReference>
<accession>A0A2N5XR17</accession>
<dbReference type="CDD" id="cd17532">
    <property type="entry name" value="REC_LytTR_AlgR-like"/>
    <property type="match status" value="1"/>
</dbReference>
<evidence type="ECO:0000259" key="3">
    <source>
        <dbReference type="PROSITE" id="PS50110"/>
    </source>
</evidence>
<dbReference type="PANTHER" id="PTHR48111">
    <property type="entry name" value="REGULATOR OF RPOS"/>
    <property type="match status" value="1"/>
</dbReference>
<dbReference type="RefSeq" id="WP_101534156.1">
    <property type="nucleotide sequence ID" value="NZ_JBFHIU010000034.1"/>
</dbReference>
<dbReference type="InterPro" id="IPR007492">
    <property type="entry name" value="LytTR_DNA-bd_dom"/>
</dbReference>
<reference evidence="5 6" key="1">
    <citation type="submission" date="2018-01" db="EMBL/GenBank/DDBJ databases">
        <title>The draft genome sequence of Cohaesibacter sp. H1304.</title>
        <authorList>
            <person name="Wang N.-N."/>
            <person name="Du Z.-J."/>
        </authorList>
    </citation>
    <scope>NUCLEOTIDE SEQUENCE [LARGE SCALE GENOMIC DNA]</scope>
    <source>
        <strain evidence="5 6">H1304</strain>
    </source>
</reference>
<dbReference type="EMBL" id="PKUQ01000022">
    <property type="protein sequence ID" value="PLW76868.1"/>
    <property type="molecule type" value="Genomic_DNA"/>
</dbReference>
<keyword evidence="6" id="KW-1185">Reference proteome</keyword>
<dbReference type="Pfam" id="PF00072">
    <property type="entry name" value="Response_reg"/>
    <property type="match status" value="1"/>
</dbReference>
<dbReference type="Proteomes" id="UP000234881">
    <property type="component" value="Unassembled WGS sequence"/>
</dbReference>
<dbReference type="InterPro" id="IPR011006">
    <property type="entry name" value="CheY-like_superfamily"/>
</dbReference>
<dbReference type="SUPFAM" id="SSF52172">
    <property type="entry name" value="CheY-like"/>
    <property type="match status" value="1"/>
</dbReference>
<dbReference type="GO" id="GO:0032993">
    <property type="term" value="C:protein-DNA complex"/>
    <property type="evidence" value="ECO:0007669"/>
    <property type="project" value="TreeGrafter"/>
</dbReference>
<dbReference type="GO" id="GO:0005829">
    <property type="term" value="C:cytosol"/>
    <property type="evidence" value="ECO:0007669"/>
    <property type="project" value="TreeGrafter"/>
</dbReference>
<dbReference type="OrthoDB" id="7360446at2"/>
<organism evidence="5 6">
    <name type="scientific">Cohaesibacter celericrescens</name>
    <dbReference type="NCBI Taxonomy" id="2067669"/>
    <lineage>
        <taxon>Bacteria</taxon>
        <taxon>Pseudomonadati</taxon>
        <taxon>Pseudomonadota</taxon>
        <taxon>Alphaproteobacteria</taxon>
        <taxon>Hyphomicrobiales</taxon>
        <taxon>Cohaesibacteraceae</taxon>
    </lineage>
</organism>
<dbReference type="PANTHER" id="PTHR48111:SF69">
    <property type="entry name" value="RESPONSE REGULATOR RECEIVER"/>
    <property type="match status" value="1"/>
</dbReference>
<evidence type="ECO:0000256" key="1">
    <source>
        <dbReference type="ARBA" id="ARBA00023125"/>
    </source>
</evidence>
<evidence type="ECO:0000313" key="5">
    <source>
        <dbReference type="EMBL" id="PLW76868.1"/>
    </source>
</evidence>
<dbReference type="InterPro" id="IPR001789">
    <property type="entry name" value="Sig_transdc_resp-reg_receiver"/>
</dbReference>